<dbReference type="AlphaFoldDB" id="A0A5M8A5U3"/>
<accession>A0A5M8A5U3</accession>
<dbReference type="GO" id="GO:0008233">
    <property type="term" value="F:peptidase activity"/>
    <property type="evidence" value="ECO:0007669"/>
    <property type="project" value="UniProtKB-KW"/>
</dbReference>
<evidence type="ECO:0000313" key="2">
    <source>
        <dbReference type="EMBL" id="KAA6117465.1"/>
    </source>
</evidence>
<dbReference type="Gene3D" id="1.10.4060.10">
    <property type="entry name" value="BPP1347 like domain"/>
    <property type="match status" value="1"/>
</dbReference>
<dbReference type="PANTHER" id="PTHR46732">
    <property type="entry name" value="ATP-DEPENDENT PROTEASE LA (LON) DOMAIN PROTEIN"/>
    <property type="match status" value="1"/>
</dbReference>
<evidence type="ECO:0000313" key="3">
    <source>
        <dbReference type="Proteomes" id="UP000324324"/>
    </source>
</evidence>
<dbReference type="InterPro" id="IPR003111">
    <property type="entry name" value="Lon_prtase_N"/>
</dbReference>
<keyword evidence="2" id="KW-0645">Protease</keyword>
<protein>
    <submittedName>
        <fullName evidence="2">ATP-dependent protease</fullName>
    </submittedName>
</protein>
<keyword evidence="2" id="KW-0378">Hydrolase</keyword>
<dbReference type="Gene3D" id="2.30.130.40">
    <property type="entry name" value="LON domain-like"/>
    <property type="match status" value="1"/>
</dbReference>
<keyword evidence="3" id="KW-1185">Reference proteome</keyword>
<dbReference type="PROSITE" id="PS51787">
    <property type="entry name" value="LON_N"/>
    <property type="match status" value="1"/>
</dbReference>
<dbReference type="EMBL" id="VWRN01000067">
    <property type="protein sequence ID" value="KAA6117465.1"/>
    <property type="molecule type" value="Genomic_DNA"/>
</dbReference>
<dbReference type="Proteomes" id="UP000324324">
    <property type="component" value="Unassembled WGS sequence"/>
</dbReference>
<organism evidence="2 3">
    <name type="scientific">Cupriavidus cauae</name>
    <dbReference type="NCBI Taxonomy" id="2608999"/>
    <lineage>
        <taxon>Bacteria</taxon>
        <taxon>Pseudomonadati</taxon>
        <taxon>Pseudomonadota</taxon>
        <taxon>Betaproteobacteria</taxon>
        <taxon>Burkholderiales</taxon>
        <taxon>Burkholderiaceae</taxon>
        <taxon>Cupriavidus</taxon>
    </lineage>
</organism>
<reference evidence="2 3" key="1">
    <citation type="submission" date="2019-09" db="EMBL/GenBank/DDBJ databases">
        <title>Isolation of a novel species in the genus Cupriavidus from patients with sepsis using whole genome sequencing.</title>
        <authorList>
            <person name="Kweon O.J."/>
            <person name="Lee M.-K."/>
        </authorList>
    </citation>
    <scope>NUCLEOTIDE SEQUENCE [LARGE SCALE GENOMIC DNA]</scope>
    <source>
        <strain evidence="2 3">MKL-01</strain>
    </source>
</reference>
<comment type="caution">
    <text evidence="2">The sequence shown here is derived from an EMBL/GenBank/DDBJ whole genome shotgun (WGS) entry which is preliminary data.</text>
</comment>
<gene>
    <name evidence="2" type="ORF">F1599_23335</name>
</gene>
<sequence>MSSSSPASNHAAPLHVEVDSLPLFPLHTVLFPGGRLPLRVFEPRYVDMVRNCLRDNAAFGVCLIASGPEVAQEGSATVPEAVGCLAEIVDCNMEQLGVLLIETRGRQRFRVLEHHTRDDGLLVARAELLPDDVIDCKLELLGECLAALRRIVASLHAPPHKLPFAEPMQWEDPSWVANRLCELLPVPMKARQMLMALPDAGMRIEIVHRFMRQHHML</sequence>
<dbReference type="GO" id="GO:0006508">
    <property type="term" value="P:proteolysis"/>
    <property type="evidence" value="ECO:0007669"/>
    <property type="project" value="UniProtKB-KW"/>
</dbReference>
<dbReference type="InterPro" id="IPR015947">
    <property type="entry name" value="PUA-like_sf"/>
</dbReference>
<dbReference type="InterPro" id="IPR046336">
    <property type="entry name" value="Lon_prtase_N_sf"/>
</dbReference>
<feature type="domain" description="Lon N-terminal" evidence="1">
    <location>
        <begin position="18"/>
        <end position="215"/>
    </location>
</feature>
<proteinExistence type="predicted"/>
<dbReference type="SMART" id="SM00464">
    <property type="entry name" value="LON"/>
    <property type="match status" value="1"/>
</dbReference>
<dbReference type="PANTHER" id="PTHR46732:SF8">
    <property type="entry name" value="ATP-DEPENDENT PROTEASE LA (LON) DOMAIN PROTEIN"/>
    <property type="match status" value="1"/>
</dbReference>
<name>A0A5M8A5U3_9BURK</name>
<dbReference type="Pfam" id="PF02190">
    <property type="entry name" value="LON_substr_bdg"/>
    <property type="match status" value="1"/>
</dbReference>
<evidence type="ECO:0000259" key="1">
    <source>
        <dbReference type="PROSITE" id="PS51787"/>
    </source>
</evidence>
<dbReference type="SUPFAM" id="SSF88697">
    <property type="entry name" value="PUA domain-like"/>
    <property type="match status" value="1"/>
</dbReference>
<dbReference type="RefSeq" id="WP_150084691.1">
    <property type="nucleotide sequence ID" value="NZ_CP080293.1"/>
</dbReference>